<sequence>MLFINLLLFYLAILCAEASPALPYLVTMFSQISHYLDNVHLSNCPLAKTNLPPHGSLPGPSPGLSLKYVTVGRGTQSYTCKEDSSTTVPQSVGAVATLLDVSCLATFNPALLHNFTPVVKAVQSEALPFLAVLGTQLSSSSTKFILGKHQFNAAGQPTFDLRLAGGSDWMATKRAASSDAPDHSTVNVPWLKLTSVSGTGIKEVYRLHTVGGQPPTNCQKRKGTFQVDYAAEYWFYG</sequence>
<dbReference type="GeneID" id="34449121"/>
<dbReference type="EMBL" id="LYCR01000035">
    <property type="protein sequence ID" value="OGM46124.1"/>
    <property type="molecule type" value="Genomic_DNA"/>
</dbReference>
<evidence type="ECO:0000256" key="1">
    <source>
        <dbReference type="SAM" id="SignalP"/>
    </source>
</evidence>
<dbReference type="Pfam" id="PF11937">
    <property type="entry name" value="DUF3455"/>
    <property type="match status" value="1"/>
</dbReference>
<feature type="signal peptide" evidence="1">
    <location>
        <begin position="1"/>
        <end position="18"/>
    </location>
</feature>
<dbReference type="AlphaFoldDB" id="A0A1F8A335"/>
<dbReference type="PANTHER" id="PTHR35567:SF1">
    <property type="entry name" value="CONSERVED FUNGAL PROTEIN (AFU_ORTHOLOGUE AFUA_1G14230)"/>
    <property type="match status" value="1"/>
</dbReference>
<protein>
    <submittedName>
        <fullName evidence="2">Malate dehydrogenase</fullName>
    </submittedName>
</protein>
<organism evidence="2 3">
    <name type="scientific">Aspergillus bombycis</name>
    <dbReference type="NCBI Taxonomy" id="109264"/>
    <lineage>
        <taxon>Eukaryota</taxon>
        <taxon>Fungi</taxon>
        <taxon>Dikarya</taxon>
        <taxon>Ascomycota</taxon>
        <taxon>Pezizomycotina</taxon>
        <taxon>Eurotiomycetes</taxon>
        <taxon>Eurotiomycetidae</taxon>
        <taxon>Eurotiales</taxon>
        <taxon>Aspergillaceae</taxon>
        <taxon>Aspergillus</taxon>
    </lineage>
</organism>
<dbReference type="OrthoDB" id="1859733at2759"/>
<proteinExistence type="predicted"/>
<dbReference type="InterPro" id="IPR021851">
    <property type="entry name" value="DUF3455"/>
</dbReference>
<keyword evidence="1" id="KW-0732">Signal</keyword>
<comment type="caution">
    <text evidence="2">The sequence shown here is derived from an EMBL/GenBank/DDBJ whole genome shotgun (WGS) entry which is preliminary data.</text>
</comment>
<feature type="chain" id="PRO_5009534471" evidence="1">
    <location>
        <begin position="19"/>
        <end position="237"/>
    </location>
</feature>
<gene>
    <name evidence="2" type="ORF">ABOM_005731</name>
</gene>
<dbReference type="Proteomes" id="UP000179179">
    <property type="component" value="Unassembled WGS sequence"/>
</dbReference>
<accession>A0A1F8A335</accession>
<name>A0A1F8A335_9EURO</name>
<keyword evidence="3" id="KW-1185">Reference proteome</keyword>
<dbReference type="RefSeq" id="XP_022389841.1">
    <property type="nucleotide sequence ID" value="XM_022532860.1"/>
</dbReference>
<dbReference type="PANTHER" id="PTHR35567">
    <property type="entry name" value="MALATE DEHYDROGENASE (AFU_ORTHOLOGUE AFUA_2G13800)"/>
    <property type="match status" value="1"/>
</dbReference>
<evidence type="ECO:0000313" key="3">
    <source>
        <dbReference type="Proteomes" id="UP000179179"/>
    </source>
</evidence>
<evidence type="ECO:0000313" key="2">
    <source>
        <dbReference type="EMBL" id="OGM46124.1"/>
    </source>
</evidence>
<reference evidence="2 3" key="1">
    <citation type="journal article" date="2016" name="Genome Biol. Evol.">
        <title>Draft genome sequence of an aflatoxigenic Aspergillus species, A. bombycis.</title>
        <authorList>
            <person name="Moore G.G."/>
            <person name="Mack B.M."/>
            <person name="Beltz S.B."/>
            <person name="Gilbert M.K."/>
        </authorList>
    </citation>
    <scope>NUCLEOTIDE SEQUENCE [LARGE SCALE GENOMIC DNA]</scope>
    <source>
        <strain evidence="3">NRRL 26010</strain>
    </source>
</reference>